<organism evidence="2 3">
    <name type="scientific">Dankookia rubra</name>
    <dbReference type="NCBI Taxonomy" id="1442381"/>
    <lineage>
        <taxon>Bacteria</taxon>
        <taxon>Pseudomonadati</taxon>
        <taxon>Pseudomonadota</taxon>
        <taxon>Alphaproteobacteria</taxon>
        <taxon>Acetobacterales</taxon>
        <taxon>Roseomonadaceae</taxon>
        <taxon>Dankookia</taxon>
    </lineage>
</organism>
<dbReference type="SUPFAM" id="SSF52540">
    <property type="entry name" value="P-loop containing nucleoside triphosphate hydrolases"/>
    <property type="match status" value="1"/>
</dbReference>
<comment type="caution">
    <text evidence="2">The sequence shown here is derived from an EMBL/GenBank/DDBJ whole genome shotgun (WGS) entry which is preliminary data.</text>
</comment>
<dbReference type="Proteomes" id="UP000295096">
    <property type="component" value="Unassembled WGS sequence"/>
</dbReference>
<dbReference type="InterPro" id="IPR027417">
    <property type="entry name" value="P-loop_NTPase"/>
</dbReference>
<evidence type="ECO:0000313" key="3">
    <source>
        <dbReference type="Proteomes" id="UP000295096"/>
    </source>
</evidence>
<evidence type="ECO:0000313" key="2">
    <source>
        <dbReference type="EMBL" id="TDH60021.1"/>
    </source>
</evidence>
<keyword evidence="3" id="KW-1185">Reference proteome</keyword>
<dbReference type="CDD" id="cd02042">
    <property type="entry name" value="ParAB_family"/>
    <property type="match status" value="1"/>
</dbReference>
<gene>
    <name evidence="2" type="ORF">E2C06_24415</name>
</gene>
<sequence>MHACYIMRGRCKSCPIACRLPAVQSGNRGMILTFGGEKGGVGKSTLSVHLAFMLRAMGRDPLLVDADPQGSATNFTAARDGHGAEPRVAGVQKLGKGLAHEVRGLADRYTDLVIDTGGRDSVELRLAMLVSDRVIVPINLSAFNWWTLEKVDQLVGEARLSNPDLQAAVLLNRAPGNPALRRRKVVTTVERLHSAAFANLAVLETVIVERTVFQDNEEFGLTAWEPSVLRGVVDANACGETAALYKEITGHEYTAGTVGAAA</sequence>
<name>A0A4R5QC74_9PROT</name>
<dbReference type="EMBL" id="SMSJ01000047">
    <property type="protein sequence ID" value="TDH60021.1"/>
    <property type="molecule type" value="Genomic_DNA"/>
</dbReference>
<protein>
    <submittedName>
        <fullName evidence="2">Chromosome partitioning protein</fullName>
    </submittedName>
</protein>
<evidence type="ECO:0000259" key="1">
    <source>
        <dbReference type="Pfam" id="PF01656"/>
    </source>
</evidence>
<dbReference type="OrthoDB" id="9804460at2"/>
<reference evidence="2 3" key="1">
    <citation type="journal article" date="2016" name="J. Microbiol.">
        <title>Dankookia rubra gen. nov., sp. nov., an alphaproteobacterium isolated from sediment of a shallow stream.</title>
        <authorList>
            <person name="Kim W.H."/>
            <person name="Kim D.H."/>
            <person name="Kang K."/>
            <person name="Ahn T.Y."/>
        </authorList>
    </citation>
    <scope>NUCLEOTIDE SEQUENCE [LARGE SCALE GENOMIC DNA]</scope>
    <source>
        <strain evidence="2 3">JCM30602</strain>
    </source>
</reference>
<dbReference type="Gene3D" id="3.40.50.300">
    <property type="entry name" value="P-loop containing nucleotide triphosphate hydrolases"/>
    <property type="match status" value="1"/>
</dbReference>
<dbReference type="PANTHER" id="PTHR13696">
    <property type="entry name" value="P-LOOP CONTAINING NUCLEOSIDE TRIPHOSPHATE HYDROLASE"/>
    <property type="match status" value="1"/>
</dbReference>
<dbReference type="PANTHER" id="PTHR13696:SF96">
    <property type="entry name" value="COBQ_COBB_MIND_PARA NUCLEOTIDE BINDING DOMAIN-CONTAINING PROTEIN"/>
    <property type="match status" value="1"/>
</dbReference>
<proteinExistence type="predicted"/>
<feature type="domain" description="CobQ/CobB/MinD/ParA nucleotide binding" evidence="1">
    <location>
        <begin position="34"/>
        <end position="147"/>
    </location>
</feature>
<dbReference type="Pfam" id="PF01656">
    <property type="entry name" value="CbiA"/>
    <property type="match status" value="1"/>
</dbReference>
<dbReference type="AlphaFoldDB" id="A0A4R5QC74"/>
<accession>A0A4R5QC74</accession>
<dbReference type="InterPro" id="IPR002586">
    <property type="entry name" value="CobQ/CobB/MinD/ParA_Nub-bd_dom"/>
</dbReference>
<dbReference type="InterPro" id="IPR050678">
    <property type="entry name" value="DNA_Partitioning_ATPase"/>
</dbReference>